<keyword evidence="3" id="KW-1185">Reference proteome</keyword>
<protein>
    <recommendedName>
        <fullName evidence="4">Transmembrane protein</fullName>
    </recommendedName>
</protein>
<evidence type="ECO:0000313" key="2">
    <source>
        <dbReference type="EMBL" id="QIU95768.1"/>
    </source>
</evidence>
<dbReference type="EMBL" id="CP050831">
    <property type="protein sequence ID" value="QIU95768.1"/>
    <property type="molecule type" value="Genomic_DNA"/>
</dbReference>
<feature type="transmembrane region" description="Helical" evidence="1">
    <location>
        <begin position="94"/>
        <end position="112"/>
    </location>
</feature>
<reference evidence="2 3" key="1">
    <citation type="submission" date="2020-03" db="EMBL/GenBank/DDBJ databases">
        <title>Genomic analysis of Bacteroides faecium CBA7301.</title>
        <authorList>
            <person name="Kim J."/>
            <person name="Roh S.W."/>
        </authorList>
    </citation>
    <scope>NUCLEOTIDE SEQUENCE [LARGE SCALE GENOMIC DNA]</scope>
    <source>
        <strain evidence="2 3">CBA7301</strain>
    </source>
</reference>
<gene>
    <name evidence="2" type="ORF">BacF7301_17130</name>
</gene>
<accession>A0A6H0KTE3</accession>
<proteinExistence type="predicted"/>
<feature type="transmembrane region" description="Helical" evidence="1">
    <location>
        <begin position="52"/>
        <end position="73"/>
    </location>
</feature>
<sequence length="152" mass="17118">MEEQIKRAVRNLNISYVFFWVLPAFLLGAGEFELIPVGILEGNVQSTYYFETAGILLTALCIPLSLKLFSLVLKKKIDNMTITLALKRYVQMSIVRLGILEIAIVVNLLCYYLTLSSTGNLCMLIGLTASLFCLPSEKKLRNELHIAKEKDQ</sequence>
<organism evidence="2 3">
    <name type="scientific">Bacteroides faecium</name>
    <dbReference type="NCBI Taxonomy" id="2715212"/>
    <lineage>
        <taxon>Bacteria</taxon>
        <taxon>Pseudomonadati</taxon>
        <taxon>Bacteroidota</taxon>
        <taxon>Bacteroidia</taxon>
        <taxon>Bacteroidales</taxon>
        <taxon>Bacteroidaceae</taxon>
        <taxon>Bacteroides</taxon>
    </lineage>
</organism>
<keyword evidence="1" id="KW-0472">Membrane</keyword>
<evidence type="ECO:0008006" key="4">
    <source>
        <dbReference type="Google" id="ProtNLM"/>
    </source>
</evidence>
<name>A0A6H0KTE3_9BACE</name>
<dbReference type="RefSeq" id="WP_167964676.1">
    <property type="nucleotide sequence ID" value="NZ_CP050831.1"/>
</dbReference>
<dbReference type="AlphaFoldDB" id="A0A6H0KTE3"/>
<dbReference type="Proteomes" id="UP000501780">
    <property type="component" value="Chromosome"/>
</dbReference>
<feature type="transmembrane region" description="Helical" evidence="1">
    <location>
        <begin position="12"/>
        <end position="32"/>
    </location>
</feature>
<keyword evidence="1" id="KW-1133">Transmembrane helix</keyword>
<dbReference type="KEGG" id="bfc:BacF7301_17130"/>
<evidence type="ECO:0000313" key="3">
    <source>
        <dbReference type="Proteomes" id="UP000501780"/>
    </source>
</evidence>
<keyword evidence="1" id="KW-0812">Transmembrane</keyword>
<evidence type="ECO:0000256" key="1">
    <source>
        <dbReference type="SAM" id="Phobius"/>
    </source>
</evidence>